<gene>
    <name evidence="1" type="ORF">EVAR_103368_1</name>
</gene>
<comment type="caution">
    <text evidence="1">The sequence shown here is derived from an EMBL/GenBank/DDBJ whole genome shotgun (WGS) entry which is preliminary data.</text>
</comment>
<accession>A0A4C1Y9E0</accession>
<dbReference type="EMBL" id="BGZK01001110">
    <property type="protein sequence ID" value="GBP71482.1"/>
    <property type="molecule type" value="Genomic_DNA"/>
</dbReference>
<organism evidence="1 2">
    <name type="scientific">Eumeta variegata</name>
    <name type="common">Bagworm moth</name>
    <name type="synonym">Eumeta japonica</name>
    <dbReference type="NCBI Taxonomy" id="151549"/>
    <lineage>
        <taxon>Eukaryota</taxon>
        <taxon>Metazoa</taxon>
        <taxon>Ecdysozoa</taxon>
        <taxon>Arthropoda</taxon>
        <taxon>Hexapoda</taxon>
        <taxon>Insecta</taxon>
        <taxon>Pterygota</taxon>
        <taxon>Neoptera</taxon>
        <taxon>Endopterygota</taxon>
        <taxon>Lepidoptera</taxon>
        <taxon>Glossata</taxon>
        <taxon>Ditrysia</taxon>
        <taxon>Tineoidea</taxon>
        <taxon>Psychidae</taxon>
        <taxon>Oiketicinae</taxon>
        <taxon>Eumeta</taxon>
    </lineage>
</organism>
<evidence type="ECO:0000313" key="1">
    <source>
        <dbReference type="EMBL" id="GBP71482.1"/>
    </source>
</evidence>
<proteinExistence type="predicted"/>
<dbReference type="Proteomes" id="UP000299102">
    <property type="component" value="Unassembled WGS sequence"/>
</dbReference>
<evidence type="ECO:0000313" key="2">
    <source>
        <dbReference type="Proteomes" id="UP000299102"/>
    </source>
</evidence>
<name>A0A4C1Y9E0_EUMVA</name>
<keyword evidence="2" id="KW-1185">Reference proteome</keyword>
<protein>
    <submittedName>
        <fullName evidence="1">Uncharacterized protein</fullName>
    </submittedName>
</protein>
<sequence>MGRPTKRTAHRSHPYCKPLRSSIDHHIRLRKFLDHNDVTPVFLTSREAAVRHEAFGGGGRRAALESRATREVDECSIKQCAKCSALFSKKNRSSHAPAGAPPRARARSCSFFGLSSLMYDVQICVPRAVYGNTFLSSKPQKIWVIFENKKEHKSRSTSSRTPTAGHRARVSVNHGRRTRCTAFAIDTLLYY</sequence>
<reference evidence="1 2" key="1">
    <citation type="journal article" date="2019" name="Commun. Biol.">
        <title>The bagworm genome reveals a unique fibroin gene that provides high tensile strength.</title>
        <authorList>
            <person name="Kono N."/>
            <person name="Nakamura H."/>
            <person name="Ohtoshi R."/>
            <person name="Tomita M."/>
            <person name="Numata K."/>
            <person name="Arakawa K."/>
        </authorList>
    </citation>
    <scope>NUCLEOTIDE SEQUENCE [LARGE SCALE GENOMIC DNA]</scope>
</reference>
<dbReference type="AlphaFoldDB" id="A0A4C1Y9E0"/>